<evidence type="ECO:0000256" key="14">
    <source>
        <dbReference type="ARBA" id="ARBA00023098"/>
    </source>
</evidence>
<keyword evidence="16" id="KW-0753">Steroid metabolism</keyword>
<keyword evidence="15" id="KW-1207">Sterol metabolism</keyword>
<evidence type="ECO:0000256" key="7">
    <source>
        <dbReference type="ARBA" id="ARBA00022679"/>
    </source>
</evidence>
<keyword evidence="10" id="KW-0152">Cholesterol biosynthesis</keyword>
<evidence type="ECO:0000256" key="5">
    <source>
        <dbReference type="ARBA" id="ARBA00022516"/>
    </source>
</evidence>
<dbReference type="GO" id="GO:0019287">
    <property type="term" value="P:isopentenyl diphosphate biosynthetic process, mevalonate pathway"/>
    <property type="evidence" value="ECO:0007669"/>
    <property type="project" value="UniProtKB-UniPathway"/>
</dbReference>
<evidence type="ECO:0000256" key="11">
    <source>
        <dbReference type="ARBA" id="ARBA00022840"/>
    </source>
</evidence>
<keyword evidence="4" id="KW-0963">Cytoplasm</keyword>
<comment type="subcellular location">
    <subcellularLocation>
        <location evidence="1">Cytoplasm</location>
        <location evidence="1">Cytosol</location>
    </subcellularLocation>
</comment>
<keyword evidence="13" id="KW-0756">Sterol biosynthesis</keyword>
<evidence type="ECO:0000256" key="16">
    <source>
        <dbReference type="ARBA" id="ARBA00023221"/>
    </source>
</evidence>
<evidence type="ECO:0000256" key="9">
    <source>
        <dbReference type="ARBA" id="ARBA00022777"/>
    </source>
</evidence>
<dbReference type="GO" id="GO:0005829">
    <property type="term" value="C:cytosol"/>
    <property type="evidence" value="ECO:0007669"/>
    <property type="project" value="UniProtKB-SubCell"/>
</dbReference>
<evidence type="ECO:0000256" key="13">
    <source>
        <dbReference type="ARBA" id="ARBA00023011"/>
    </source>
</evidence>
<keyword evidence="9" id="KW-0418">Kinase</keyword>
<evidence type="ECO:0000313" key="19">
    <source>
        <dbReference type="WBParaSite" id="maker-unitig_9258-snap-gene-0.2-mRNA-1"/>
    </source>
</evidence>
<sequence length="221" mass="24558">SASNCSPKPRQLLLISGKRKSGKDHVTSRILAAAAERNFPAACVRQPLKAEYARLHKLDADRLADSTEYKEAFRADMIAWGERLRAADPGCFCRLAVQMAQPPADGLWVVSDVRRPTDIQYFLSAYPGRVHLLRLRASDETRTRRGWAFVPGVDDAESECALDSWERWDSELDNSGGECDSMSMVSVLSGASVQSTRARRRSRLTGLGRNFLQLPSDSQNS</sequence>
<evidence type="ECO:0000256" key="4">
    <source>
        <dbReference type="ARBA" id="ARBA00022490"/>
    </source>
</evidence>
<dbReference type="WBParaSite" id="maker-unitig_9258-snap-gene-0.2-mRNA-1">
    <property type="protein sequence ID" value="maker-unitig_9258-snap-gene-0.2-mRNA-1"/>
    <property type="gene ID" value="maker-unitig_9258-snap-gene-0.2"/>
</dbReference>
<keyword evidence="12" id="KW-0752">Steroid biosynthesis</keyword>
<dbReference type="Proteomes" id="UP000095280">
    <property type="component" value="Unplaced"/>
</dbReference>
<dbReference type="InterPro" id="IPR005919">
    <property type="entry name" value="Pmev_kin_anim"/>
</dbReference>
<evidence type="ECO:0000256" key="3">
    <source>
        <dbReference type="ARBA" id="ARBA00012958"/>
    </source>
</evidence>
<dbReference type="GO" id="GO:0006695">
    <property type="term" value="P:cholesterol biosynthetic process"/>
    <property type="evidence" value="ECO:0007669"/>
    <property type="project" value="UniProtKB-KW"/>
</dbReference>
<accession>A0A1I8FTB8</accession>
<keyword evidence="7" id="KW-0808">Transferase</keyword>
<dbReference type="PANTHER" id="PTHR13101">
    <property type="entry name" value="PHOSPHOMEVALONATE KINASE"/>
    <property type="match status" value="1"/>
</dbReference>
<dbReference type="EC" id="2.7.4.2" evidence="3"/>
<evidence type="ECO:0000256" key="2">
    <source>
        <dbReference type="ARBA" id="ARBA00005017"/>
    </source>
</evidence>
<proteinExistence type="predicted"/>
<evidence type="ECO:0000256" key="17">
    <source>
        <dbReference type="ARBA" id="ARBA00034549"/>
    </source>
</evidence>
<reference evidence="19" key="1">
    <citation type="submission" date="2016-11" db="UniProtKB">
        <authorList>
            <consortium name="WormBaseParasite"/>
        </authorList>
    </citation>
    <scope>IDENTIFICATION</scope>
</reference>
<keyword evidence="18" id="KW-1185">Reference proteome</keyword>
<evidence type="ECO:0000256" key="15">
    <source>
        <dbReference type="ARBA" id="ARBA00023166"/>
    </source>
</evidence>
<keyword evidence="14" id="KW-0443">Lipid metabolism</keyword>
<name>A0A1I8FTB8_9PLAT</name>
<evidence type="ECO:0000256" key="6">
    <source>
        <dbReference type="ARBA" id="ARBA00022548"/>
    </source>
</evidence>
<keyword evidence="8" id="KW-0547">Nucleotide-binding</keyword>
<dbReference type="Gene3D" id="3.40.50.300">
    <property type="entry name" value="P-loop containing nucleotide triphosphate hydrolases"/>
    <property type="match status" value="1"/>
</dbReference>
<evidence type="ECO:0000256" key="12">
    <source>
        <dbReference type="ARBA" id="ARBA00022955"/>
    </source>
</evidence>
<evidence type="ECO:0000313" key="18">
    <source>
        <dbReference type="Proteomes" id="UP000095280"/>
    </source>
</evidence>
<dbReference type="GO" id="GO:0005524">
    <property type="term" value="F:ATP binding"/>
    <property type="evidence" value="ECO:0007669"/>
    <property type="project" value="UniProtKB-KW"/>
</dbReference>
<comment type="pathway">
    <text evidence="2">Isoprenoid biosynthesis; isopentenyl diphosphate biosynthesis via mevalonate pathway; isopentenyl diphosphate from (R)-mevalonate: step 2/3.</text>
</comment>
<dbReference type="AlphaFoldDB" id="A0A1I8FTB8"/>
<dbReference type="InterPro" id="IPR027417">
    <property type="entry name" value="P-loop_NTPase"/>
</dbReference>
<dbReference type="GO" id="GO:0004631">
    <property type="term" value="F:phosphomevalonate kinase activity"/>
    <property type="evidence" value="ECO:0007669"/>
    <property type="project" value="UniProtKB-EC"/>
</dbReference>
<organism evidence="18 19">
    <name type="scientific">Macrostomum lignano</name>
    <dbReference type="NCBI Taxonomy" id="282301"/>
    <lineage>
        <taxon>Eukaryota</taxon>
        <taxon>Metazoa</taxon>
        <taxon>Spiralia</taxon>
        <taxon>Lophotrochozoa</taxon>
        <taxon>Platyhelminthes</taxon>
        <taxon>Rhabditophora</taxon>
        <taxon>Macrostomorpha</taxon>
        <taxon>Macrostomida</taxon>
        <taxon>Macrostomidae</taxon>
        <taxon>Macrostomum</taxon>
    </lineage>
</organism>
<evidence type="ECO:0000256" key="10">
    <source>
        <dbReference type="ARBA" id="ARBA00022778"/>
    </source>
</evidence>
<keyword evidence="6" id="KW-0153">Cholesterol metabolism</keyword>
<dbReference type="UniPathway" id="UPA00057">
    <property type="reaction ID" value="UER00099"/>
</dbReference>
<evidence type="ECO:0000256" key="8">
    <source>
        <dbReference type="ARBA" id="ARBA00022741"/>
    </source>
</evidence>
<keyword evidence="11" id="KW-0067">ATP-binding</keyword>
<dbReference type="Pfam" id="PF04275">
    <property type="entry name" value="P-mevalo_kinase"/>
    <property type="match status" value="1"/>
</dbReference>
<keyword evidence="5" id="KW-0444">Lipid biosynthesis</keyword>
<dbReference type="PANTHER" id="PTHR13101:SF1">
    <property type="entry name" value="PHOSPHOMEVALONATE KINASE"/>
    <property type="match status" value="1"/>
</dbReference>
<evidence type="ECO:0000256" key="1">
    <source>
        <dbReference type="ARBA" id="ARBA00004514"/>
    </source>
</evidence>
<protein>
    <recommendedName>
        <fullName evidence="17">Phosphomevalonate kinase</fullName>
        <ecNumber evidence="3">2.7.4.2</ecNumber>
    </recommendedName>
</protein>